<accession>A0A2P2Q797</accession>
<reference evidence="1" key="1">
    <citation type="submission" date="2018-02" db="EMBL/GenBank/DDBJ databases">
        <title>Rhizophora mucronata_Transcriptome.</title>
        <authorList>
            <person name="Meera S.P."/>
            <person name="Sreeshan A."/>
            <person name="Augustine A."/>
        </authorList>
    </citation>
    <scope>NUCLEOTIDE SEQUENCE</scope>
    <source>
        <tissue evidence="1">Leaf</tissue>
    </source>
</reference>
<evidence type="ECO:0000313" key="1">
    <source>
        <dbReference type="EMBL" id="MBX62834.1"/>
    </source>
</evidence>
<organism evidence="1">
    <name type="scientific">Rhizophora mucronata</name>
    <name type="common">Asiatic mangrove</name>
    <dbReference type="NCBI Taxonomy" id="61149"/>
    <lineage>
        <taxon>Eukaryota</taxon>
        <taxon>Viridiplantae</taxon>
        <taxon>Streptophyta</taxon>
        <taxon>Embryophyta</taxon>
        <taxon>Tracheophyta</taxon>
        <taxon>Spermatophyta</taxon>
        <taxon>Magnoliopsida</taxon>
        <taxon>eudicotyledons</taxon>
        <taxon>Gunneridae</taxon>
        <taxon>Pentapetalae</taxon>
        <taxon>rosids</taxon>
        <taxon>fabids</taxon>
        <taxon>Malpighiales</taxon>
        <taxon>Rhizophoraceae</taxon>
        <taxon>Rhizophora</taxon>
    </lineage>
</organism>
<proteinExistence type="predicted"/>
<sequence>MFNFLNKQDRNLKRKLINE</sequence>
<dbReference type="AlphaFoldDB" id="A0A2P2Q797"/>
<name>A0A2P2Q797_RHIMU</name>
<protein>
    <submittedName>
        <fullName evidence="1">Uncharacterized protein</fullName>
    </submittedName>
</protein>
<dbReference type="EMBL" id="GGEC01082350">
    <property type="protein sequence ID" value="MBX62834.1"/>
    <property type="molecule type" value="Transcribed_RNA"/>
</dbReference>